<dbReference type="Proteomes" id="UP000199048">
    <property type="component" value="Unassembled WGS sequence"/>
</dbReference>
<proteinExistence type="predicted"/>
<evidence type="ECO:0000313" key="2">
    <source>
        <dbReference type="Proteomes" id="UP000199048"/>
    </source>
</evidence>
<accession>A0A1I4HV87</accession>
<organism evidence="1 2">
    <name type="scientific">Methylobacterium pseudosasicola</name>
    <dbReference type="NCBI Taxonomy" id="582667"/>
    <lineage>
        <taxon>Bacteria</taxon>
        <taxon>Pseudomonadati</taxon>
        <taxon>Pseudomonadota</taxon>
        <taxon>Alphaproteobacteria</taxon>
        <taxon>Hyphomicrobiales</taxon>
        <taxon>Methylobacteriaceae</taxon>
        <taxon>Methylobacterium</taxon>
    </lineage>
</organism>
<keyword evidence="2" id="KW-1185">Reference proteome</keyword>
<dbReference type="EMBL" id="FOTK01000005">
    <property type="protein sequence ID" value="SFL46014.1"/>
    <property type="molecule type" value="Genomic_DNA"/>
</dbReference>
<dbReference type="AlphaFoldDB" id="A0A1I4HV87"/>
<evidence type="ECO:0008006" key="3">
    <source>
        <dbReference type="Google" id="ProtNLM"/>
    </source>
</evidence>
<protein>
    <recommendedName>
        <fullName evidence="3">Histidine kinase</fullName>
    </recommendedName>
</protein>
<name>A0A1I4HV87_9HYPH</name>
<sequence length="73" mass="7706">MDVVDLAARLDAQDRMLHAIVEALAPAPSETETSGFEDLIETLAELMEAVADVTQAVRALRSPGCAHCRQGAG</sequence>
<reference evidence="2" key="1">
    <citation type="submission" date="2016-10" db="EMBL/GenBank/DDBJ databases">
        <authorList>
            <person name="Varghese N."/>
            <person name="Submissions S."/>
        </authorList>
    </citation>
    <scope>NUCLEOTIDE SEQUENCE [LARGE SCALE GENOMIC DNA]</scope>
    <source>
        <strain evidence="2">BL36</strain>
    </source>
</reference>
<gene>
    <name evidence="1" type="ORF">SAMN05192568_100577</name>
</gene>
<evidence type="ECO:0000313" key="1">
    <source>
        <dbReference type="EMBL" id="SFL46014.1"/>
    </source>
</evidence>